<evidence type="ECO:0000256" key="3">
    <source>
        <dbReference type="SAM" id="MobiDB-lite"/>
    </source>
</evidence>
<dbReference type="SUPFAM" id="SSF54928">
    <property type="entry name" value="RNA-binding domain, RBD"/>
    <property type="match status" value="2"/>
</dbReference>
<feature type="compositionally biased region" description="Basic and acidic residues" evidence="3">
    <location>
        <begin position="384"/>
        <end position="404"/>
    </location>
</feature>
<organism evidence="5 6">
    <name type="scientific">Ramazzottius varieornatus</name>
    <name type="common">Water bear</name>
    <name type="synonym">Tardigrade</name>
    <dbReference type="NCBI Taxonomy" id="947166"/>
    <lineage>
        <taxon>Eukaryota</taxon>
        <taxon>Metazoa</taxon>
        <taxon>Ecdysozoa</taxon>
        <taxon>Tardigrada</taxon>
        <taxon>Eutardigrada</taxon>
        <taxon>Parachela</taxon>
        <taxon>Hypsibioidea</taxon>
        <taxon>Ramazzottiidae</taxon>
        <taxon>Ramazzottius</taxon>
    </lineage>
</organism>
<dbReference type="AlphaFoldDB" id="A0A1D1W7X7"/>
<dbReference type="EMBL" id="BDGG01000022">
    <property type="protein sequence ID" value="GAV09426.1"/>
    <property type="molecule type" value="Genomic_DNA"/>
</dbReference>
<proteinExistence type="predicted"/>
<gene>
    <name evidence="5" type="primary">RvY_18972-1</name>
    <name evidence="5" type="synonym">RvY_18972.1</name>
    <name evidence="5" type="ORF">RvY_18972</name>
</gene>
<dbReference type="Proteomes" id="UP000186922">
    <property type="component" value="Unassembled WGS sequence"/>
</dbReference>
<dbReference type="InterPro" id="IPR035979">
    <property type="entry name" value="RBD_domain_sf"/>
</dbReference>
<feature type="compositionally biased region" description="Low complexity" evidence="3">
    <location>
        <begin position="566"/>
        <end position="582"/>
    </location>
</feature>
<sequence length="686" mass="75233">MQGTQSGSDTKDGIKTAEPEANLKECPTKAQKCLEFAKKTGYSLTIGQNLRKYGGPPPDGSERPRNAEIFLGRLPRDMYEDELVPELEKFGKLWEVRVLLDETGELGRGFAFATFYDSSVANNVVRQLTNRPIAGRPGTKWSISLSKPHALVMITNLPKHKTRADLIKDFDGLFEGVLETNIWGIDPEIRPPKLWASLEFGSERAAVGALGKILSQEVQPYDYPLEAYYSTCEDDRNAHTCVLHARNLMDKATEADLNKLFSENYPDSFERARIVNKFAFLHFRDHATADRALQEYYGQEFMGRRLELAWARTKTFVPEPPAPMRVSEESMERLNAPPQRRGAGGGRGRGRNSSEDGGGDRGRKRGGGGSGGKAGRPGPYPAAGDRRHGPFGERPSFEQRRGAYDDMGPPARAGGAAPYGPPAAPAYQPRGPSAPQPRPTSTGQYLPRPDGYYPPPLPQPQPDPYQVYSNGGAPPRYDQGPPPMLEAYRAPASYEGSLLPQSSYSQGYRQPAPASQQYQQAHPQRQPYGYQQEQPAYGYGAAGQVPQQSPYDQQDNGHSLPPLQPQYPQQPQQQQGYAPTQPVYAPQQAPYRPGQSQSSLLNPPYLSRSRGGESQGQAEPYNRANSKDSVSYAAPSTTTAAAASRPTSGKSFAARFGHSAPAEQQTNGAQHHQQTASGAYANGWEY</sequence>
<dbReference type="GO" id="GO:0003723">
    <property type="term" value="F:RNA binding"/>
    <property type="evidence" value="ECO:0007669"/>
    <property type="project" value="UniProtKB-UniRule"/>
</dbReference>
<dbReference type="Pfam" id="PF00076">
    <property type="entry name" value="RRM_1"/>
    <property type="match status" value="2"/>
</dbReference>
<feature type="compositionally biased region" description="Low complexity" evidence="3">
    <location>
        <begin position="408"/>
        <end position="418"/>
    </location>
</feature>
<reference evidence="5 6" key="1">
    <citation type="journal article" date="2016" name="Nat. Commun.">
        <title>Extremotolerant tardigrade genome and improved radiotolerance of human cultured cells by tardigrade-unique protein.</title>
        <authorList>
            <person name="Hashimoto T."/>
            <person name="Horikawa D.D."/>
            <person name="Saito Y."/>
            <person name="Kuwahara H."/>
            <person name="Kozuka-Hata H."/>
            <person name="Shin-I T."/>
            <person name="Minakuchi Y."/>
            <person name="Ohishi K."/>
            <person name="Motoyama A."/>
            <person name="Aizu T."/>
            <person name="Enomoto A."/>
            <person name="Kondo K."/>
            <person name="Tanaka S."/>
            <person name="Hara Y."/>
            <person name="Koshikawa S."/>
            <person name="Sagara H."/>
            <person name="Miura T."/>
            <person name="Yokobori S."/>
            <person name="Miyagawa K."/>
            <person name="Suzuki Y."/>
            <person name="Kubo T."/>
            <person name="Oyama M."/>
            <person name="Kohara Y."/>
            <person name="Fujiyama A."/>
            <person name="Arakawa K."/>
            <person name="Katayama T."/>
            <person name="Toyoda A."/>
            <person name="Kunieda T."/>
        </authorList>
    </citation>
    <scope>NUCLEOTIDE SEQUENCE [LARGE SCALE GENOMIC DNA]</scope>
    <source>
        <strain evidence="5 6">YOKOZUNA-1</strain>
    </source>
</reference>
<comment type="caution">
    <text evidence="5">The sequence shown here is derived from an EMBL/GenBank/DDBJ whole genome shotgun (WGS) entry which is preliminary data.</text>
</comment>
<keyword evidence="6" id="KW-1185">Reference proteome</keyword>
<feature type="compositionally biased region" description="Low complexity" evidence="3">
    <location>
        <begin position="508"/>
        <end position="528"/>
    </location>
</feature>
<dbReference type="STRING" id="947166.A0A1D1W7X7"/>
<dbReference type="PROSITE" id="PS50102">
    <property type="entry name" value="RRM"/>
    <property type="match status" value="2"/>
</dbReference>
<feature type="domain" description="RRM" evidence="4">
    <location>
        <begin position="241"/>
        <end position="313"/>
    </location>
</feature>
<dbReference type="PANTHER" id="PTHR21245">
    <property type="entry name" value="HETEROGENEOUS NUCLEAR RIBONUCLEOPROTEIN"/>
    <property type="match status" value="1"/>
</dbReference>
<accession>A0A1D1W7X7</accession>
<feature type="region of interest" description="Disordered" evidence="3">
    <location>
        <begin position="1"/>
        <end position="22"/>
    </location>
</feature>
<feature type="compositionally biased region" description="Basic and acidic residues" evidence="3">
    <location>
        <begin position="352"/>
        <end position="361"/>
    </location>
</feature>
<feature type="compositionally biased region" description="Low complexity" evidence="3">
    <location>
        <begin position="631"/>
        <end position="648"/>
    </location>
</feature>
<keyword evidence="1 2" id="KW-0694">RNA-binding</keyword>
<feature type="compositionally biased region" description="Polar residues" evidence="3">
    <location>
        <begin position="545"/>
        <end position="557"/>
    </location>
</feature>
<dbReference type="InterPro" id="IPR000504">
    <property type="entry name" value="RRM_dom"/>
</dbReference>
<dbReference type="OrthoDB" id="3800936at2759"/>
<protein>
    <recommendedName>
        <fullName evidence="4">RRM domain-containing protein</fullName>
    </recommendedName>
</protein>
<feature type="compositionally biased region" description="Polar residues" evidence="3">
    <location>
        <begin position="662"/>
        <end position="677"/>
    </location>
</feature>
<name>A0A1D1W7X7_RAMVA</name>
<feature type="compositionally biased region" description="Pro residues" evidence="3">
    <location>
        <begin position="452"/>
        <end position="463"/>
    </location>
</feature>
<evidence type="ECO:0000313" key="6">
    <source>
        <dbReference type="Proteomes" id="UP000186922"/>
    </source>
</evidence>
<evidence type="ECO:0000313" key="5">
    <source>
        <dbReference type="EMBL" id="GAV09426.1"/>
    </source>
</evidence>
<dbReference type="InterPro" id="IPR012677">
    <property type="entry name" value="Nucleotide-bd_a/b_plait_sf"/>
</dbReference>
<feature type="compositionally biased region" description="Basic and acidic residues" evidence="3">
    <location>
        <begin position="9"/>
        <end position="22"/>
    </location>
</feature>
<evidence type="ECO:0000256" key="1">
    <source>
        <dbReference type="ARBA" id="ARBA00022884"/>
    </source>
</evidence>
<feature type="domain" description="RRM" evidence="4">
    <location>
        <begin position="67"/>
        <end position="148"/>
    </location>
</feature>
<feature type="region of interest" description="Disordered" evidence="3">
    <location>
        <begin position="318"/>
        <end position="686"/>
    </location>
</feature>
<dbReference type="SMART" id="SM00360">
    <property type="entry name" value="RRM"/>
    <property type="match status" value="2"/>
</dbReference>
<evidence type="ECO:0000256" key="2">
    <source>
        <dbReference type="PROSITE-ProRule" id="PRU00176"/>
    </source>
</evidence>
<dbReference type="Gene3D" id="3.30.70.330">
    <property type="match status" value="2"/>
</dbReference>
<evidence type="ECO:0000259" key="4">
    <source>
        <dbReference type="PROSITE" id="PS50102"/>
    </source>
</evidence>